<dbReference type="EMBL" id="VFPP01000001">
    <property type="protein sequence ID" value="TQM85000.1"/>
    <property type="molecule type" value="Genomic_DNA"/>
</dbReference>
<evidence type="ECO:0000256" key="1">
    <source>
        <dbReference type="SAM" id="MobiDB-lite"/>
    </source>
</evidence>
<reference evidence="2 3" key="1">
    <citation type="submission" date="2019-06" db="EMBL/GenBank/DDBJ databases">
        <title>Sequencing the genomes of 1000 actinobacteria strains.</title>
        <authorList>
            <person name="Klenk H.-P."/>
        </authorList>
    </citation>
    <scope>NUCLEOTIDE SEQUENCE [LARGE SCALE GENOMIC DNA]</scope>
    <source>
        <strain evidence="2 3">DSM 45456</strain>
    </source>
</reference>
<dbReference type="Proteomes" id="UP000316628">
    <property type="component" value="Unassembled WGS sequence"/>
</dbReference>
<comment type="caution">
    <text evidence="2">The sequence shown here is derived from an EMBL/GenBank/DDBJ whole genome shotgun (WGS) entry which is preliminary data.</text>
</comment>
<proteinExistence type="predicted"/>
<accession>A0A543JQ96</accession>
<gene>
    <name evidence="2" type="ORF">FHX81_7466</name>
</gene>
<feature type="region of interest" description="Disordered" evidence="1">
    <location>
        <begin position="116"/>
        <end position="144"/>
    </location>
</feature>
<dbReference type="AlphaFoldDB" id="A0A543JQ96"/>
<sequence>MLSGPGRAVTGVGVVLVEWDADRLVLAHEGVADAGWLAIADIVVGAPQDSCDRARDVTGRLMSGLPGVTVVVVPCGGRHCVVAVRGRGVRYRRRGPGVGMVERVGLFSYFDVTSGGAGAEAPGPRPRTSSRSLTFADRGPGDRS</sequence>
<protein>
    <submittedName>
        <fullName evidence="2">Uncharacterized protein</fullName>
    </submittedName>
</protein>
<evidence type="ECO:0000313" key="2">
    <source>
        <dbReference type="EMBL" id="TQM85000.1"/>
    </source>
</evidence>
<name>A0A543JQ96_9PSEU</name>
<evidence type="ECO:0000313" key="3">
    <source>
        <dbReference type="Proteomes" id="UP000316628"/>
    </source>
</evidence>
<keyword evidence="3" id="KW-1185">Reference proteome</keyword>
<organism evidence="2 3">
    <name type="scientific">Saccharothrix saharensis</name>
    <dbReference type="NCBI Taxonomy" id="571190"/>
    <lineage>
        <taxon>Bacteria</taxon>
        <taxon>Bacillati</taxon>
        <taxon>Actinomycetota</taxon>
        <taxon>Actinomycetes</taxon>
        <taxon>Pseudonocardiales</taxon>
        <taxon>Pseudonocardiaceae</taxon>
        <taxon>Saccharothrix</taxon>
    </lineage>
</organism>